<protein>
    <recommendedName>
        <fullName evidence="2">DUF222 domain-containing protein</fullName>
    </recommendedName>
</protein>
<keyword evidence="4" id="KW-1185">Reference proteome</keyword>
<evidence type="ECO:0000256" key="1">
    <source>
        <dbReference type="SAM" id="MobiDB-lite"/>
    </source>
</evidence>
<proteinExistence type="predicted"/>
<dbReference type="Proteomes" id="UP000271464">
    <property type="component" value="Unassembled WGS sequence"/>
</dbReference>
<dbReference type="InterPro" id="IPR003870">
    <property type="entry name" value="DUF222"/>
</dbReference>
<feature type="region of interest" description="Disordered" evidence="1">
    <location>
        <begin position="81"/>
        <end position="174"/>
    </location>
</feature>
<accession>A0ABY6RLJ0</accession>
<comment type="caution">
    <text evidence="3">The sequence shown here is derived from an EMBL/GenBank/DDBJ whole genome shotgun (WGS) entry which is preliminary data.</text>
</comment>
<dbReference type="EMBL" id="UPHM01000100">
    <property type="protein sequence ID" value="VAZ96796.1"/>
    <property type="molecule type" value="Genomic_DNA"/>
</dbReference>
<evidence type="ECO:0000313" key="4">
    <source>
        <dbReference type="Proteomes" id="UP000271464"/>
    </source>
</evidence>
<feature type="domain" description="DUF222" evidence="2">
    <location>
        <begin position="16"/>
        <end position="97"/>
    </location>
</feature>
<dbReference type="Pfam" id="PF02720">
    <property type="entry name" value="DUF222"/>
    <property type="match status" value="1"/>
</dbReference>
<evidence type="ECO:0000313" key="3">
    <source>
        <dbReference type="EMBL" id="VAZ96796.1"/>
    </source>
</evidence>
<organism evidence="3 4">
    <name type="scientific">Mycobacterium persicum</name>
    <dbReference type="NCBI Taxonomy" id="1487726"/>
    <lineage>
        <taxon>Bacteria</taxon>
        <taxon>Bacillati</taxon>
        <taxon>Actinomycetota</taxon>
        <taxon>Actinomycetes</taxon>
        <taxon>Mycobacteriales</taxon>
        <taxon>Mycobacteriaceae</taxon>
        <taxon>Mycobacterium</taxon>
    </lineage>
</organism>
<name>A0ABY6RLJ0_9MYCO</name>
<reference evidence="3 4" key="1">
    <citation type="submission" date="2018-09" db="EMBL/GenBank/DDBJ databases">
        <authorList>
            <person name="Tagini F."/>
        </authorList>
    </citation>
    <scope>NUCLEOTIDE SEQUENCE [LARGE SCALE GENOMIC DNA]</scope>
    <source>
        <strain evidence="3 4">MK4</strain>
    </source>
</reference>
<evidence type="ECO:0000259" key="2">
    <source>
        <dbReference type="Pfam" id="PF02720"/>
    </source>
</evidence>
<feature type="compositionally biased region" description="Polar residues" evidence="1">
    <location>
        <begin position="160"/>
        <end position="174"/>
    </location>
</feature>
<feature type="compositionally biased region" description="Low complexity" evidence="1">
    <location>
        <begin position="115"/>
        <end position="128"/>
    </location>
</feature>
<gene>
    <name evidence="3" type="ORF">LAUMK4_03613</name>
</gene>
<sequence>MCELSFAVLTTPERSRALERLERAARRLRTPQHALINQLGAQAGETELGGTLRSALADRLRITKVEAGRRIDEAADLGPRRALTGERLAPQLSATAAGRPTRRPDRRRGPPPGAPTSTTSPWPAESTTDSPKMAGAPARTPEAIPNGYRRRTSIADSPAPTLTTSPNDSSATATTNAFDGSILLVRRQITLCRQPR</sequence>